<sequence>MLKTGAARLPGCRGSGRLKGNLRQYTGLPPPIPATDRYVFMRHYRPVENRHFRALRIKDKRISGLGFYQCTFEGCEFTALSLASCAFEQCEFINCSLSNLTHQHLTVLSVRFQACKVLGIQWESLNFPLSFCMTGSKLIYNSFHGNSLPEIEFSHCNLIDTQFTRCDLRKSNFTGSEFIHTTFEHCCLNGANFLDSEGLVLDAESNAINDVSLPLEAALGLLHKYRLTIR</sequence>
<comment type="caution">
    <text evidence="1">The sequence shown here is derived from an EMBL/GenBank/DDBJ whole genome shotgun (WGS) entry which is preliminary data.</text>
</comment>
<dbReference type="InterPro" id="IPR001646">
    <property type="entry name" value="5peptide_repeat"/>
</dbReference>
<dbReference type="OrthoDB" id="156143at2"/>
<gene>
    <name evidence="1" type="ORF">CYR32_19120</name>
</gene>
<keyword evidence="2" id="KW-1185">Reference proteome</keyword>
<dbReference type="Gene3D" id="2.160.20.80">
    <property type="entry name" value="E3 ubiquitin-protein ligase SopA"/>
    <property type="match status" value="1"/>
</dbReference>
<dbReference type="PANTHER" id="PTHR42999:SF1">
    <property type="entry name" value="PENTAPEPTIDE REPEAT-CONTAINING PROTEIN"/>
    <property type="match status" value="1"/>
</dbReference>
<dbReference type="AlphaFoldDB" id="A0A2N5DU70"/>
<evidence type="ECO:0000313" key="2">
    <source>
        <dbReference type="Proteomes" id="UP000234503"/>
    </source>
</evidence>
<dbReference type="Pfam" id="PF13599">
    <property type="entry name" value="Pentapeptide_4"/>
    <property type="match status" value="1"/>
</dbReference>
<dbReference type="SUPFAM" id="SSF141571">
    <property type="entry name" value="Pentapeptide repeat-like"/>
    <property type="match status" value="1"/>
</dbReference>
<proteinExistence type="predicted"/>
<dbReference type="PANTHER" id="PTHR42999">
    <property type="entry name" value="ANTIBIOTIC RESISTANCE PROTEIN MCBG"/>
    <property type="match status" value="1"/>
</dbReference>
<organism evidence="1 2">
    <name type="scientific">Chimaeribacter coloradensis</name>
    <dbReference type="NCBI Taxonomy" id="2060068"/>
    <lineage>
        <taxon>Bacteria</taxon>
        <taxon>Pseudomonadati</taxon>
        <taxon>Pseudomonadota</taxon>
        <taxon>Gammaproteobacteria</taxon>
        <taxon>Enterobacterales</taxon>
        <taxon>Yersiniaceae</taxon>
        <taxon>Chimaeribacter</taxon>
    </lineage>
</organism>
<name>A0A2N5DU70_9GAMM</name>
<dbReference type="Proteomes" id="UP000234503">
    <property type="component" value="Unassembled WGS sequence"/>
</dbReference>
<accession>A0A2N5DU70</accession>
<dbReference type="InterPro" id="IPR052949">
    <property type="entry name" value="PA_immunity-related"/>
</dbReference>
<dbReference type="EMBL" id="PJZH01000032">
    <property type="protein sequence ID" value="PLR30319.1"/>
    <property type="molecule type" value="Genomic_DNA"/>
</dbReference>
<protein>
    <recommendedName>
        <fullName evidence="3">Pentapeptide repeat-containing protein</fullName>
    </recommendedName>
</protein>
<reference evidence="1 2" key="1">
    <citation type="submission" date="2017-12" db="EMBL/GenBank/DDBJ databases">
        <title>Characterization of six clinical isolates of Enterochimera gen. nov., a novel genus of the Yersiniaciae family and the three species Enterochimera arupensis sp. nov., Enterochimera coloradensis sp. nov, and Enterochimera californica sp. nov.</title>
        <authorList>
            <person name="Rossi A."/>
            <person name="Fisher M."/>
        </authorList>
    </citation>
    <scope>NUCLEOTIDE SEQUENCE [LARGE SCALE GENOMIC DNA]</scope>
    <source>
        <strain evidence="2">2016-Iso4</strain>
    </source>
</reference>
<evidence type="ECO:0008006" key="3">
    <source>
        <dbReference type="Google" id="ProtNLM"/>
    </source>
</evidence>
<evidence type="ECO:0000313" key="1">
    <source>
        <dbReference type="EMBL" id="PLR30319.1"/>
    </source>
</evidence>